<dbReference type="Gene3D" id="3.30.565.10">
    <property type="entry name" value="Histidine kinase-like ATPase, C-terminal domain"/>
    <property type="match status" value="1"/>
</dbReference>
<dbReference type="EMBL" id="WAIE01000001">
    <property type="protein sequence ID" value="KAB1443181.1"/>
    <property type="molecule type" value="Genomic_DNA"/>
</dbReference>
<dbReference type="GO" id="GO:0000155">
    <property type="term" value="F:phosphorelay sensor kinase activity"/>
    <property type="evidence" value="ECO:0007669"/>
    <property type="project" value="InterPro"/>
</dbReference>
<dbReference type="RefSeq" id="WP_151149513.1">
    <property type="nucleotide sequence ID" value="NZ_WAIE01000001.1"/>
</dbReference>
<evidence type="ECO:0000256" key="5">
    <source>
        <dbReference type="ARBA" id="ARBA00022741"/>
    </source>
</evidence>
<dbReference type="SUPFAM" id="SSF47384">
    <property type="entry name" value="Homodimeric domain of signal transducing histidine kinase"/>
    <property type="match status" value="1"/>
</dbReference>
<evidence type="ECO:0000259" key="11">
    <source>
        <dbReference type="PROSITE" id="PS50113"/>
    </source>
</evidence>
<keyword evidence="5" id="KW-0547">Nucleotide-binding</keyword>
<evidence type="ECO:0000259" key="10">
    <source>
        <dbReference type="PROSITE" id="PS50112"/>
    </source>
</evidence>
<evidence type="ECO:0000256" key="8">
    <source>
        <dbReference type="ARBA" id="ARBA00023012"/>
    </source>
</evidence>
<dbReference type="Pfam" id="PF13426">
    <property type="entry name" value="PAS_9"/>
    <property type="match status" value="1"/>
</dbReference>
<feature type="domain" description="PAS" evidence="10">
    <location>
        <begin position="146"/>
        <end position="190"/>
    </location>
</feature>
<dbReference type="AlphaFoldDB" id="A0A6N6N616"/>
<dbReference type="PANTHER" id="PTHR43065:SF10">
    <property type="entry name" value="PEROXIDE STRESS-ACTIVATED HISTIDINE KINASE MAK3"/>
    <property type="match status" value="1"/>
</dbReference>
<dbReference type="Pfam" id="PF02518">
    <property type="entry name" value="HATPase_c"/>
    <property type="match status" value="1"/>
</dbReference>
<comment type="caution">
    <text evidence="12">The sequence shown here is derived from an EMBL/GenBank/DDBJ whole genome shotgun (WGS) entry which is preliminary data.</text>
</comment>
<keyword evidence="6" id="KW-0418">Kinase</keyword>
<evidence type="ECO:0000256" key="7">
    <source>
        <dbReference type="ARBA" id="ARBA00022840"/>
    </source>
</evidence>
<keyword evidence="13" id="KW-1185">Reference proteome</keyword>
<gene>
    <name evidence="12" type="ORF">F8A88_02640</name>
</gene>
<proteinExistence type="predicted"/>
<keyword evidence="4" id="KW-0808">Transferase</keyword>
<dbReference type="InterPro" id="IPR036097">
    <property type="entry name" value="HisK_dim/P_sf"/>
</dbReference>
<evidence type="ECO:0000256" key="2">
    <source>
        <dbReference type="ARBA" id="ARBA00012438"/>
    </source>
</evidence>
<dbReference type="PROSITE" id="PS50109">
    <property type="entry name" value="HIS_KIN"/>
    <property type="match status" value="1"/>
</dbReference>
<dbReference type="CDD" id="cd00082">
    <property type="entry name" value="HisKA"/>
    <property type="match status" value="1"/>
</dbReference>
<dbReference type="InterPro" id="IPR001610">
    <property type="entry name" value="PAC"/>
</dbReference>
<dbReference type="SUPFAM" id="SSF55785">
    <property type="entry name" value="PYP-like sensor domain (PAS domain)"/>
    <property type="match status" value="1"/>
</dbReference>
<organism evidence="12 13">
    <name type="scientific">Pseudodesulfovibrio senegalensis</name>
    <dbReference type="NCBI Taxonomy" id="1721087"/>
    <lineage>
        <taxon>Bacteria</taxon>
        <taxon>Pseudomonadati</taxon>
        <taxon>Thermodesulfobacteriota</taxon>
        <taxon>Desulfovibrionia</taxon>
        <taxon>Desulfovibrionales</taxon>
        <taxon>Desulfovibrionaceae</taxon>
    </lineage>
</organism>
<keyword evidence="7" id="KW-0067">ATP-binding</keyword>
<sequence length="509" mass="57523">MFDTDFNFANLGECIWNGQENGFRIGIAGSGAGFSVILDTIHSEPFRNFLPDLSLVALSELKQSPAMMPVPDLGVPVYDTFDQMLEAHPEMNLVVELVGDDDRLGEIRSKLDNSISLLDHREAIFFCGFYDMALTKHHFRVSFENQRVLLQSIIDEIREDIMLLSREGRIEDANKRVWQRAGKTREEILGHFCWQCATSRGGRQFCASLDPTCPFHRTLHTGTKDEAMFTRLDENGHLLYYRIYSYPIYDSRGNMTHILMMHRDITERTYQERHEQQRDRLAVIGEMSTYLAHEIRNPLFAIGGFANSLLKSTNLTEHEREKVSILVSETKRLDHILSSMLNFTKPSKSTLEEVDLCKLMTETVDLMSIGYEKHGYEFTTECNGKVPCVQGNAGMFKQCLVNIIKNAFEAMPDGGIISLKLDMRGDMAALSVSDTGVGMTSREQEKVFSPFYSTKEDGYGLGLAMIRKIITDYDGRIEIASKPGQGTTVTMLFCPVLGSCELPALQDDS</sequence>
<keyword evidence="8" id="KW-0902">Two-component regulatory system</keyword>
<dbReference type="SUPFAM" id="SSF55874">
    <property type="entry name" value="ATPase domain of HSP90 chaperone/DNA topoisomerase II/histidine kinase"/>
    <property type="match status" value="1"/>
</dbReference>
<dbReference type="GO" id="GO:0005524">
    <property type="term" value="F:ATP binding"/>
    <property type="evidence" value="ECO:0007669"/>
    <property type="project" value="UniProtKB-KW"/>
</dbReference>
<dbReference type="InterPro" id="IPR003661">
    <property type="entry name" value="HisK_dim/P_dom"/>
</dbReference>
<dbReference type="PANTHER" id="PTHR43065">
    <property type="entry name" value="SENSOR HISTIDINE KINASE"/>
    <property type="match status" value="1"/>
</dbReference>
<dbReference type="SMART" id="SM00086">
    <property type="entry name" value="PAC"/>
    <property type="match status" value="1"/>
</dbReference>
<accession>A0A6N6N616</accession>
<dbReference type="PROSITE" id="PS50112">
    <property type="entry name" value="PAS"/>
    <property type="match status" value="1"/>
</dbReference>
<dbReference type="InterPro" id="IPR005467">
    <property type="entry name" value="His_kinase_dom"/>
</dbReference>
<evidence type="ECO:0000313" key="12">
    <source>
        <dbReference type="EMBL" id="KAB1443181.1"/>
    </source>
</evidence>
<name>A0A6N6N616_9BACT</name>
<dbReference type="InterPro" id="IPR000700">
    <property type="entry name" value="PAS-assoc_C"/>
</dbReference>
<keyword evidence="3" id="KW-0597">Phosphoprotein</keyword>
<dbReference type="OrthoDB" id="1931120at2"/>
<dbReference type="InterPro" id="IPR036890">
    <property type="entry name" value="HATPase_C_sf"/>
</dbReference>
<evidence type="ECO:0000256" key="6">
    <source>
        <dbReference type="ARBA" id="ARBA00022777"/>
    </source>
</evidence>
<dbReference type="Gene3D" id="3.30.450.20">
    <property type="entry name" value="PAS domain"/>
    <property type="match status" value="1"/>
</dbReference>
<evidence type="ECO:0000256" key="1">
    <source>
        <dbReference type="ARBA" id="ARBA00000085"/>
    </source>
</evidence>
<evidence type="ECO:0000256" key="3">
    <source>
        <dbReference type="ARBA" id="ARBA00022553"/>
    </source>
</evidence>
<feature type="domain" description="PAC" evidence="11">
    <location>
        <begin position="223"/>
        <end position="277"/>
    </location>
</feature>
<dbReference type="EC" id="2.7.13.3" evidence="2"/>
<dbReference type="Gene3D" id="1.10.287.130">
    <property type="match status" value="1"/>
</dbReference>
<dbReference type="NCBIfam" id="TIGR00229">
    <property type="entry name" value="sensory_box"/>
    <property type="match status" value="1"/>
</dbReference>
<dbReference type="SMART" id="SM00388">
    <property type="entry name" value="HisKA"/>
    <property type="match status" value="1"/>
</dbReference>
<evidence type="ECO:0000259" key="9">
    <source>
        <dbReference type="PROSITE" id="PS50109"/>
    </source>
</evidence>
<comment type="catalytic activity">
    <reaction evidence="1">
        <text>ATP + protein L-histidine = ADP + protein N-phospho-L-histidine.</text>
        <dbReference type="EC" id="2.7.13.3"/>
    </reaction>
</comment>
<dbReference type="Pfam" id="PF00512">
    <property type="entry name" value="HisKA"/>
    <property type="match status" value="1"/>
</dbReference>
<reference evidence="12 13" key="1">
    <citation type="journal article" date="2017" name="Int. J. Syst. Evol. Microbiol.">
        <title>Desulfovibrio senegalensis sp. nov., a mesophilic sulfate reducer isolated from marine sediment.</title>
        <authorList>
            <person name="Thioye A."/>
            <person name="Gam Z.B.A."/>
            <person name="Mbengue M."/>
            <person name="Cayol J.L."/>
            <person name="Joseph-Bartoli M."/>
            <person name="Toure-Kane C."/>
            <person name="Labat M."/>
        </authorList>
    </citation>
    <scope>NUCLEOTIDE SEQUENCE [LARGE SCALE GENOMIC DNA]</scope>
    <source>
        <strain evidence="12 13">DSM 101509</strain>
    </source>
</reference>
<dbReference type="PRINTS" id="PR00344">
    <property type="entry name" value="BCTRLSENSOR"/>
</dbReference>
<feature type="domain" description="Histidine kinase" evidence="9">
    <location>
        <begin position="290"/>
        <end position="497"/>
    </location>
</feature>
<dbReference type="Proteomes" id="UP000438699">
    <property type="component" value="Unassembled WGS sequence"/>
</dbReference>
<dbReference type="SMART" id="SM00387">
    <property type="entry name" value="HATPase_c"/>
    <property type="match status" value="1"/>
</dbReference>
<dbReference type="InterPro" id="IPR000014">
    <property type="entry name" value="PAS"/>
</dbReference>
<protein>
    <recommendedName>
        <fullName evidence="2">histidine kinase</fullName>
        <ecNumber evidence="2">2.7.13.3</ecNumber>
    </recommendedName>
</protein>
<dbReference type="InterPro" id="IPR003594">
    <property type="entry name" value="HATPase_dom"/>
</dbReference>
<dbReference type="InterPro" id="IPR004358">
    <property type="entry name" value="Sig_transdc_His_kin-like_C"/>
</dbReference>
<dbReference type="InterPro" id="IPR035965">
    <property type="entry name" value="PAS-like_dom_sf"/>
</dbReference>
<evidence type="ECO:0000256" key="4">
    <source>
        <dbReference type="ARBA" id="ARBA00022679"/>
    </source>
</evidence>
<dbReference type="PROSITE" id="PS50113">
    <property type="entry name" value="PAC"/>
    <property type="match status" value="1"/>
</dbReference>
<evidence type="ECO:0000313" key="13">
    <source>
        <dbReference type="Proteomes" id="UP000438699"/>
    </source>
</evidence>